<proteinExistence type="predicted"/>
<accession>A0ABR8X613</accession>
<evidence type="ECO:0000313" key="1">
    <source>
        <dbReference type="EMBL" id="MBD8024770.1"/>
    </source>
</evidence>
<dbReference type="EMBL" id="JACSPM010000006">
    <property type="protein sequence ID" value="MBD8024770.1"/>
    <property type="molecule type" value="Genomic_DNA"/>
</dbReference>
<evidence type="ECO:0008006" key="3">
    <source>
        <dbReference type="Google" id="ProtNLM"/>
    </source>
</evidence>
<comment type="caution">
    <text evidence="1">The sequence shown here is derived from an EMBL/GenBank/DDBJ whole genome shotgun (WGS) entry which is preliminary data.</text>
</comment>
<dbReference type="Proteomes" id="UP000602532">
    <property type="component" value="Unassembled WGS sequence"/>
</dbReference>
<keyword evidence="2" id="KW-1185">Reference proteome</keyword>
<dbReference type="RefSeq" id="WP_225222148.1">
    <property type="nucleotide sequence ID" value="NZ_JACSPM010000006.1"/>
</dbReference>
<evidence type="ECO:0000313" key="2">
    <source>
        <dbReference type="Proteomes" id="UP000602532"/>
    </source>
</evidence>
<reference evidence="1 2" key="1">
    <citation type="submission" date="2020-08" db="EMBL/GenBank/DDBJ databases">
        <title>A Genomic Blueprint of the Chicken Gut Microbiome.</title>
        <authorList>
            <person name="Gilroy R."/>
            <person name="Ravi A."/>
            <person name="Getino M."/>
            <person name="Pursley I."/>
            <person name="Horton D.L."/>
            <person name="Alikhan N.-F."/>
            <person name="Baker D."/>
            <person name="Gharbi K."/>
            <person name="Hall N."/>
            <person name="Watson M."/>
            <person name="Adriaenssens E.M."/>
            <person name="Foster-Nyarko E."/>
            <person name="Jarju S."/>
            <person name="Secka A."/>
            <person name="Antonio M."/>
            <person name="Oren A."/>
            <person name="Chaudhuri R."/>
            <person name="La Ragione R.M."/>
            <person name="Hildebrand F."/>
            <person name="Pallen M.J."/>
        </authorList>
    </citation>
    <scope>NUCLEOTIDE SEQUENCE [LARGE SCALE GENOMIC DNA]</scope>
    <source>
        <strain evidence="1 2">Sa1CUA4</strain>
    </source>
</reference>
<protein>
    <recommendedName>
        <fullName evidence="3">ABC transporter permease</fullName>
    </recommendedName>
</protein>
<gene>
    <name evidence="1" type="ORF">H9622_14380</name>
</gene>
<organism evidence="1 2">
    <name type="scientific">Microbacterium gallinarum</name>
    <dbReference type="NCBI Taxonomy" id="2762209"/>
    <lineage>
        <taxon>Bacteria</taxon>
        <taxon>Bacillati</taxon>
        <taxon>Actinomycetota</taxon>
        <taxon>Actinomycetes</taxon>
        <taxon>Micrococcales</taxon>
        <taxon>Microbacteriaceae</taxon>
        <taxon>Microbacterium</taxon>
    </lineage>
</organism>
<sequence length="56" mass="6525">MYSTMTADDAREYADRIREARRERRRARTARRHAFWTNLSEFLLSIPAGVGIRIGG</sequence>
<name>A0ABR8X613_9MICO</name>